<organism evidence="2">
    <name type="scientific">marine sediment metagenome</name>
    <dbReference type="NCBI Taxonomy" id="412755"/>
    <lineage>
        <taxon>unclassified sequences</taxon>
        <taxon>metagenomes</taxon>
        <taxon>ecological metagenomes</taxon>
    </lineage>
</organism>
<sequence>MTAKKRPWKLASGHRKKSTATERKKYLASRKRRKNQEFRVQKNRTEKTYPWEVQYRKKK</sequence>
<name>X1A9D9_9ZZZZ</name>
<gene>
    <name evidence="2" type="ORF">S01H4_21292</name>
</gene>
<feature type="compositionally biased region" description="Basic and acidic residues" evidence="1">
    <location>
        <begin position="35"/>
        <end position="45"/>
    </location>
</feature>
<evidence type="ECO:0000256" key="1">
    <source>
        <dbReference type="SAM" id="MobiDB-lite"/>
    </source>
</evidence>
<comment type="caution">
    <text evidence="2">The sequence shown here is derived from an EMBL/GenBank/DDBJ whole genome shotgun (WGS) entry which is preliminary data.</text>
</comment>
<proteinExistence type="predicted"/>
<protein>
    <submittedName>
        <fullName evidence="2">Uncharacterized protein</fullName>
    </submittedName>
</protein>
<reference evidence="2" key="1">
    <citation type="journal article" date="2014" name="Front. Microbiol.">
        <title>High frequency of phylogenetically diverse reductive dehalogenase-homologous genes in deep subseafloor sedimentary metagenomes.</title>
        <authorList>
            <person name="Kawai M."/>
            <person name="Futagami T."/>
            <person name="Toyoda A."/>
            <person name="Takaki Y."/>
            <person name="Nishi S."/>
            <person name="Hori S."/>
            <person name="Arai W."/>
            <person name="Tsubouchi T."/>
            <person name="Morono Y."/>
            <person name="Uchiyama I."/>
            <person name="Ito T."/>
            <person name="Fujiyama A."/>
            <person name="Inagaki F."/>
            <person name="Takami H."/>
        </authorList>
    </citation>
    <scope>NUCLEOTIDE SEQUENCE</scope>
    <source>
        <strain evidence="2">Expedition CK06-06</strain>
    </source>
</reference>
<evidence type="ECO:0000313" key="2">
    <source>
        <dbReference type="EMBL" id="GAG78955.1"/>
    </source>
</evidence>
<feature type="compositionally biased region" description="Basic residues" evidence="1">
    <location>
        <begin position="1"/>
        <end position="18"/>
    </location>
</feature>
<dbReference type="EMBL" id="BART01009631">
    <property type="protein sequence ID" value="GAG78955.1"/>
    <property type="molecule type" value="Genomic_DNA"/>
</dbReference>
<feature type="region of interest" description="Disordered" evidence="1">
    <location>
        <begin position="1"/>
        <end position="45"/>
    </location>
</feature>
<dbReference type="AlphaFoldDB" id="X1A9D9"/>
<accession>X1A9D9</accession>